<accession>A0AAV5QYM0</accession>
<feature type="transmembrane region" description="Helical" evidence="7">
    <location>
        <begin position="246"/>
        <end position="265"/>
    </location>
</feature>
<evidence type="ECO:0000256" key="2">
    <source>
        <dbReference type="ARBA" id="ARBA00005587"/>
    </source>
</evidence>
<keyword evidence="5 7" id="KW-0472">Membrane</keyword>
<evidence type="ECO:0000313" key="9">
    <source>
        <dbReference type="Proteomes" id="UP001378960"/>
    </source>
</evidence>
<evidence type="ECO:0008006" key="10">
    <source>
        <dbReference type="Google" id="ProtNLM"/>
    </source>
</evidence>
<dbReference type="PANTHER" id="PTHR31123:SF1">
    <property type="entry name" value="ACCUMULATION OF DYADS PROTEIN 2-RELATED"/>
    <property type="match status" value="1"/>
</dbReference>
<feature type="transmembrane region" description="Helical" evidence="7">
    <location>
        <begin position="219"/>
        <end position="240"/>
    </location>
</feature>
<dbReference type="PANTHER" id="PTHR31123">
    <property type="entry name" value="ACCUMULATION OF DYADS PROTEIN 2-RELATED"/>
    <property type="match status" value="1"/>
</dbReference>
<keyword evidence="9" id="KW-1185">Reference proteome</keyword>
<proteinExistence type="inferred from homology"/>
<feature type="transmembrane region" description="Helical" evidence="7">
    <location>
        <begin position="155"/>
        <end position="173"/>
    </location>
</feature>
<dbReference type="InterPro" id="IPR047622">
    <property type="entry name" value="GPR1_FUN34_YAAH"/>
</dbReference>
<organism evidence="8 9">
    <name type="scientific">Pichia kluyveri</name>
    <name type="common">Yeast</name>
    <dbReference type="NCBI Taxonomy" id="36015"/>
    <lineage>
        <taxon>Eukaryota</taxon>
        <taxon>Fungi</taxon>
        <taxon>Dikarya</taxon>
        <taxon>Ascomycota</taxon>
        <taxon>Saccharomycotina</taxon>
        <taxon>Pichiomycetes</taxon>
        <taxon>Pichiales</taxon>
        <taxon>Pichiaceae</taxon>
        <taxon>Pichia</taxon>
    </lineage>
</organism>
<feature type="transmembrane region" description="Helical" evidence="7">
    <location>
        <begin position="193"/>
        <end position="212"/>
    </location>
</feature>
<gene>
    <name evidence="8" type="ORF">DAPK24_000940</name>
</gene>
<feature type="region of interest" description="Disordered" evidence="6">
    <location>
        <begin position="23"/>
        <end position="43"/>
    </location>
</feature>
<evidence type="ECO:0000256" key="7">
    <source>
        <dbReference type="SAM" id="Phobius"/>
    </source>
</evidence>
<dbReference type="AlphaFoldDB" id="A0AAV5QYM0"/>
<comment type="subcellular location">
    <subcellularLocation>
        <location evidence="1">Membrane</location>
        <topology evidence="1">Multi-pass membrane protein</topology>
    </subcellularLocation>
</comment>
<dbReference type="PROSITE" id="PS01114">
    <property type="entry name" value="GPR1_FUN34_YAAH"/>
    <property type="match status" value="1"/>
</dbReference>
<evidence type="ECO:0000256" key="3">
    <source>
        <dbReference type="ARBA" id="ARBA00022692"/>
    </source>
</evidence>
<dbReference type="NCBIfam" id="NF038013">
    <property type="entry name" value="AceTr_1"/>
    <property type="match status" value="1"/>
</dbReference>
<evidence type="ECO:0000256" key="4">
    <source>
        <dbReference type="ARBA" id="ARBA00022989"/>
    </source>
</evidence>
<dbReference type="Pfam" id="PF01184">
    <property type="entry name" value="Gpr1_Fun34_YaaH"/>
    <property type="match status" value="1"/>
</dbReference>
<comment type="caution">
    <text evidence="8">The sequence shown here is derived from an EMBL/GenBank/DDBJ whole genome shotgun (WGS) entry which is preliminary data.</text>
</comment>
<protein>
    <recommendedName>
        <fullName evidence="10">Ammonia transport outward protein 2</fullName>
    </recommendedName>
</protein>
<comment type="similarity">
    <text evidence="2">Belongs to the acetate uptake transporter (AceTr) (TC 2.A.96) family.</text>
</comment>
<evidence type="ECO:0000313" key="8">
    <source>
        <dbReference type="EMBL" id="GMM43519.1"/>
    </source>
</evidence>
<evidence type="ECO:0000256" key="6">
    <source>
        <dbReference type="SAM" id="MobiDB-lite"/>
    </source>
</evidence>
<name>A0AAV5QYM0_PICKL</name>
<reference evidence="8 9" key="1">
    <citation type="journal article" date="2023" name="Elife">
        <title>Identification of key yeast species and microbe-microbe interactions impacting larval growth of Drosophila in the wild.</title>
        <authorList>
            <person name="Mure A."/>
            <person name="Sugiura Y."/>
            <person name="Maeda R."/>
            <person name="Honda K."/>
            <person name="Sakurai N."/>
            <person name="Takahashi Y."/>
            <person name="Watada M."/>
            <person name="Katoh T."/>
            <person name="Gotoh A."/>
            <person name="Gotoh Y."/>
            <person name="Taniguchi I."/>
            <person name="Nakamura K."/>
            <person name="Hayashi T."/>
            <person name="Katayama T."/>
            <person name="Uemura T."/>
            <person name="Hattori Y."/>
        </authorList>
    </citation>
    <scope>NUCLEOTIDE SEQUENCE [LARGE SCALE GENOMIC DNA]</scope>
    <source>
        <strain evidence="8 9">PK-24</strain>
    </source>
</reference>
<keyword evidence="4 7" id="KW-1133">Transmembrane helix</keyword>
<evidence type="ECO:0000256" key="1">
    <source>
        <dbReference type="ARBA" id="ARBA00004141"/>
    </source>
</evidence>
<dbReference type="Proteomes" id="UP001378960">
    <property type="component" value="Unassembled WGS sequence"/>
</dbReference>
<dbReference type="GO" id="GO:0005886">
    <property type="term" value="C:plasma membrane"/>
    <property type="evidence" value="ECO:0007669"/>
    <property type="project" value="TreeGrafter"/>
</dbReference>
<dbReference type="EMBL" id="BTGB01000001">
    <property type="protein sequence ID" value="GMM43519.1"/>
    <property type="molecule type" value="Genomic_DNA"/>
</dbReference>
<sequence length="305" mass="34067">MSEFKGNSEHHELSHSNSFEIKHEETSQHQLHHHQQQPSHHHSAIHLPMAHLSISQVHDDGDYIFMDNKKFRKQDLVKAFGGQMNPGWSVPSIHKFGNPAPLGLSAFAYCTFVASLINCGTRGVSNDNINNGAAMFYGGFIQFVAGLWEISLENAFGGLAFCSFGGYWMASAANKIPWFHGDVSYTTTEELNLSMGFFYLGWLLFTIILLACTIKSTILFFLLFVLVFLRLLLLTIFRFYDMHSAEVAAGVVGVMAALLAWYHAYAGLATHQNSYYVVEPVPMPVIGKKKDDDDGLGEEYTDSQV</sequence>
<dbReference type="InterPro" id="IPR000791">
    <property type="entry name" value="Gpr1/Fun34/SatP-like"/>
</dbReference>
<evidence type="ECO:0000256" key="5">
    <source>
        <dbReference type="ARBA" id="ARBA00023136"/>
    </source>
</evidence>
<keyword evidence="3 7" id="KW-0812">Transmembrane</keyword>
<dbReference type="InterPro" id="IPR051633">
    <property type="entry name" value="AceTr"/>
</dbReference>
<feature type="compositionally biased region" description="Basic residues" evidence="6">
    <location>
        <begin position="30"/>
        <end position="43"/>
    </location>
</feature>
<dbReference type="GO" id="GO:0015123">
    <property type="term" value="F:acetate transmembrane transporter activity"/>
    <property type="evidence" value="ECO:0007669"/>
    <property type="project" value="TreeGrafter"/>
</dbReference>